<name>A0A5B9VUF4_9BACT</name>
<dbReference type="EMBL" id="CP042997">
    <property type="protein sequence ID" value="QEH32126.1"/>
    <property type="molecule type" value="Genomic_DNA"/>
</dbReference>
<evidence type="ECO:0000259" key="6">
    <source>
        <dbReference type="Pfam" id="PF04542"/>
    </source>
</evidence>
<keyword evidence="9" id="KW-1185">Reference proteome</keyword>
<dbReference type="InterPro" id="IPR014284">
    <property type="entry name" value="RNA_pol_sigma-70_dom"/>
</dbReference>
<dbReference type="OrthoDB" id="279040at2"/>
<comment type="similarity">
    <text evidence="1">Belongs to the sigma-70 factor family. ECF subfamily.</text>
</comment>
<dbReference type="InterPro" id="IPR013325">
    <property type="entry name" value="RNA_pol_sigma_r2"/>
</dbReference>
<feature type="domain" description="RNA polymerase sigma factor 70 region 4 type 2" evidence="7">
    <location>
        <begin position="142"/>
        <end position="194"/>
    </location>
</feature>
<dbReference type="InterPro" id="IPR036388">
    <property type="entry name" value="WH-like_DNA-bd_sf"/>
</dbReference>
<dbReference type="GO" id="GO:0003677">
    <property type="term" value="F:DNA binding"/>
    <property type="evidence" value="ECO:0007669"/>
    <property type="project" value="InterPro"/>
</dbReference>
<organism evidence="8 9">
    <name type="scientific">Aquisphaera giovannonii</name>
    <dbReference type="NCBI Taxonomy" id="406548"/>
    <lineage>
        <taxon>Bacteria</taxon>
        <taxon>Pseudomonadati</taxon>
        <taxon>Planctomycetota</taxon>
        <taxon>Planctomycetia</taxon>
        <taxon>Isosphaerales</taxon>
        <taxon>Isosphaeraceae</taxon>
        <taxon>Aquisphaera</taxon>
    </lineage>
</organism>
<dbReference type="RefSeq" id="WP_148591080.1">
    <property type="nucleotide sequence ID" value="NZ_CP042997.1"/>
</dbReference>
<accession>A0A5B9VUF4</accession>
<evidence type="ECO:0000256" key="4">
    <source>
        <dbReference type="ARBA" id="ARBA00023163"/>
    </source>
</evidence>
<dbReference type="InterPro" id="IPR039425">
    <property type="entry name" value="RNA_pol_sigma-70-like"/>
</dbReference>
<evidence type="ECO:0000256" key="3">
    <source>
        <dbReference type="ARBA" id="ARBA00023082"/>
    </source>
</evidence>
<keyword evidence="2" id="KW-0805">Transcription regulation</keyword>
<protein>
    <submittedName>
        <fullName evidence="8">ECF RNA polymerase sigma factor SigE</fullName>
    </submittedName>
</protein>
<dbReference type="Proteomes" id="UP000324233">
    <property type="component" value="Chromosome"/>
</dbReference>
<dbReference type="CDD" id="cd06171">
    <property type="entry name" value="Sigma70_r4"/>
    <property type="match status" value="1"/>
</dbReference>
<feature type="domain" description="RNA polymerase sigma-70 region 2" evidence="6">
    <location>
        <begin position="49"/>
        <end position="118"/>
    </location>
</feature>
<dbReference type="SUPFAM" id="SSF88659">
    <property type="entry name" value="Sigma3 and sigma4 domains of RNA polymerase sigma factors"/>
    <property type="match status" value="1"/>
</dbReference>
<evidence type="ECO:0000313" key="9">
    <source>
        <dbReference type="Proteomes" id="UP000324233"/>
    </source>
</evidence>
<proteinExistence type="inferred from homology"/>
<dbReference type="NCBIfam" id="TIGR02937">
    <property type="entry name" value="sigma70-ECF"/>
    <property type="match status" value="1"/>
</dbReference>
<dbReference type="SUPFAM" id="SSF88946">
    <property type="entry name" value="Sigma2 domain of RNA polymerase sigma factors"/>
    <property type="match status" value="1"/>
</dbReference>
<dbReference type="AlphaFoldDB" id="A0A5B9VUF4"/>
<feature type="region of interest" description="Disordered" evidence="5">
    <location>
        <begin position="119"/>
        <end position="143"/>
    </location>
</feature>
<dbReference type="PANTHER" id="PTHR43133:SF51">
    <property type="entry name" value="RNA POLYMERASE SIGMA FACTOR"/>
    <property type="match status" value="1"/>
</dbReference>
<dbReference type="Gene3D" id="1.10.10.10">
    <property type="entry name" value="Winged helix-like DNA-binding domain superfamily/Winged helix DNA-binding domain"/>
    <property type="match status" value="1"/>
</dbReference>
<dbReference type="InterPro" id="IPR013249">
    <property type="entry name" value="RNA_pol_sigma70_r4_t2"/>
</dbReference>
<dbReference type="GO" id="GO:0016987">
    <property type="term" value="F:sigma factor activity"/>
    <property type="evidence" value="ECO:0007669"/>
    <property type="project" value="UniProtKB-KW"/>
</dbReference>
<dbReference type="Pfam" id="PF08281">
    <property type="entry name" value="Sigma70_r4_2"/>
    <property type="match status" value="1"/>
</dbReference>
<evidence type="ECO:0000259" key="7">
    <source>
        <dbReference type="Pfam" id="PF08281"/>
    </source>
</evidence>
<dbReference type="Pfam" id="PF04542">
    <property type="entry name" value="Sigma70_r2"/>
    <property type="match status" value="1"/>
</dbReference>
<evidence type="ECO:0000256" key="1">
    <source>
        <dbReference type="ARBA" id="ARBA00010641"/>
    </source>
</evidence>
<dbReference type="InterPro" id="IPR007627">
    <property type="entry name" value="RNA_pol_sigma70_r2"/>
</dbReference>
<dbReference type="KEGG" id="agv:OJF2_05950"/>
<sequence>MDHERHLDALYAAGISAGLPDDELLRRFLERRERADRASRAAEAAFEAIVRRHGPMVLGVCRRYLADPNDAEDAFQAIFLILFRRAAAIRIGESLGPWLHGVSRRVAARARTVALRRKSREAAGVEPATDPAAEGRRRDASEALDEELGRLPARYRVPIILCHLEGLTYQEAARRLGCPVGTVGVRLSRGRELLKARLSRRDATLAAGLWMAGADPAAACTPPPSLVEATLRAATATRGGPGPATAASASIASLSEGFLRAMFMDRVKAVALGSLSVGLLIAGGGLLLRQASAGQGVGPGIAPPGVSARGPETGGDERTRRSRELIYFFRDYRVFSRDEEWARTIRELAAIGKDAVPELVAELDRADRDATLRSLGFTLRAIGDPRAVPALIRAIPRTLRQPGSDCGVGIIDRELRAFMREHQDYRNDRTNYVSCGRPVNEILTALKRITGHDEFSDSAGNDVRHIFLGDAPDEQAGQRASFDQCRQRWESWWSAHWREFATPEELQSVERPGRDEDLVEAAGVARYGPLFPTGKGVRLGPVRMLRLATSEYANAKSHLDLDTGRTFAVHEGMKAADWVDPLEFVEQVGAWHRRNGIDVRCQGLRIDGTDLQLWRIDDGRWDTIEAEVRKEGPLALGPEANDTMVPFAVPATPRELATYLFTTREGGRGILQAFARDPDADRFRLRYRMWMASMAEPADRTVGGPARAAPARAPFGPVIVTTLEPQGEGRECFLGIRSGRKAGPPGFLRPDAMVNHDSLARDRRFIRFYRDQDLDLLCYDLLGGRGRPLPMPEADGATATSSQPGSELVGFEMTVARILPQSFEELTVAEAADVLDRVPPSRDRIGWMTAAGDLAERPDTFAFRTRGGMVGLLQRQPAPEAPGRLAIRYRLEPVAGPRAR</sequence>
<dbReference type="PANTHER" id="PTHR43133">
    <property type="entry name" value="RNA POLYMERASE ECF-TYPE SIGMA FACTO"/>
    <property type="match status" value="1"/>
</dbReference>
<keyword evidence="4" id="KW-0804">Transcription</keyword>
<keyword evidence="3" id="KW-0731">Sigma factor</keyword>
<dbReference type="GO" id="GO:0006352">
    <property type="term" value="P:DNA-templated transcription initiation"/>
    <property type="evidence" value="ECO:0007669"/>
    <property type="project" value="InterPro"/>
</dbReference>
<gene>
    <name evidence="8" type="primary">sigE_9</name>
    <name evidence="8" type="ORF">OJF2_05950</name>
</gene>
<evidence type="ECO:0000256" key="5">
    <source>
        <dbReference type="SAM" id="MobiDB-lite"/>
    </source>
</evidence>
<dbReference type="InterPro" id="IPR013324">
    <property type="entry name" value="RNA_pol_sigma_r3/r4-like"/>
</dbReference>
<dbReference type="Gene3D" id="1.10.1740.10">
    <property type="match status" value="1"/>
</dbReference>
<evidence type="ECO:0000313" key="8">
    <source>
        <dbReference type="EMBL" id="QEH32126.1"/>
    </source>
</evidence>
<reference evidence="8 9" key="1">
    <citation type="submission" date="2019-08" db="EMBL/GenBank/DDBJ databases">
        <title>Deep-cultivation of Planctomycetes and their phenomic and genomic characterization uncovers novel biology.</title>
        <authorList>
            <person name="Wiegand S."/>
            <person name="Jogler M."/>
            <person name="Boedeker C."/>
            <person name="Pinto D."/>
            <person name="Vollmers J."/>
            <person name="Rivas-Marin E."/>
            <person name="Kohn T."/>
            <person name="Peeters S.H."/>
            <person name="Heuer A."/>
            <person name="Rast P."/>
            <person name="Oberbeckmann S."/>
            <person name="Bunk B."/>
            <person name="Jeske O."/>
            <person name="Meyerdierks A."/>
            <person name="Storesund J.E."/>
            <person name="Kallscheuer N."/>
            <person name="Luecker S."/>
            <person name="Lage O.M."/>
            <person name="Pohl T."/>
            <person name="Merkel B.J."/>
            <person name="Hornburger P."/>
            <person name="Mueller R.-W."/>
            <person name="Bruemmer F."/>
            <person name="Labrenz M."/>
            <person name="Spormann A.M."/>
            <person name="Op den Camp H."/>
            <person name="Overmann J."/>
            <person name="Amann R."/>
            <person name="Jetten M.S.M."/>
            <person name="Mascher T."/>
            <person name="Medema M.H."/>
            <person name="Devos D.P."/>
            <person name="Kaster A.-K."/>
            <person name="Ovreas L."/>
            <person name="Rohde M."/>
            <person name="Galperin M.Y."/>
            <person name="Jogler C."/>
        </authorList>
    </citation>
    <scope>NUCLEOTIDE SEQUENCE [LARGE SCALE GENOMIC DNA]</scope>
    <source>
        <strain evidence="8 9">OJF2</strain>
    </source>
</reference>
<evidence type="ECO:0000256" key="2">
    <source>
        <dbReference type="ARBA" id="ARBA00023015"/>
    </source>
</evidence>